<comment type="caution">
    <text evidence="15">The sequence shown here is derived from an EMBL/GenBank/DDBJ whole genome shotgun (WGS) entry which is preliminary data.</text>
</comment>
<organism evidence="15 18">
    <name type="scientific">Pandoraea cepalis</name>
    <dbReference type="NCBI Taxonomy" id="2508294"/>
    <lineage>
        <taxon>Bacteria</taxon>
        <taxon>Pseudomonadati</taxon>
        <taxon>Pseudomonadota</taxon>
        <taxon>Betaproteobacteria</taxon>
        <taxon>Burkholderiales</taxon>
        <taxon>Burkholderiaceae</taxon>
        <taxon>Pandoraea</taxon>
    </lineage>
</organism>
<dbReference type="Proteomes" id="UP001172791">
    <property type="component" value="Unassembled WGS sequence"/>
</dbReference>
<dbReference type="RefSeq" id="WP_301233114.1">
    <property type="nucleotide sequence ID" value="NZ_QAIC01000018.1"/>
</dbReference>
<evidence type="ECO:0000313" key="18">
    <source>
        <dbReference type="Proteomes" id="UP001172791"/>
    </source>
</evidence>
<feature type="domain" description="Trimeric autotransporter adhesin YadA-like head" evidence="13">
    <location>
        <begin position="204"/>
        <end position="226"/>
    </location>
</feature>
<feature type="compositionally biased region" description="Low complexity" evidence="11">
    <location>
        <begin position="60"/>
        <end position="93"/>
    </location>
</feature>
<protein>
    <submittedName>
        <fullName evidence="15">Hemagglutinin</fullName>
    </submittedName>
</protein>
<keyword evidence="4" id="KW-0813">Transport</keyword>
<dbReference type="InterPro" id="IPR045584">
    <property type="entry name" value="Pilin-like"/>
</dbReference>
<dbReference type="GO" id="GO:0015031">
    <property type="term" value="P:protein transport"/>
    <property type="evidence" value="ECO:0007669"/>
    <property type="project" value="UniProtKB-KW"/>
</dbReference>
<keyword evidence="5" id="KW-1134">Transmembrane beta strand</keyword>
<keyword evidence="6" id="KW-0812">Transmembrane</keyword>
<evidence type="ECO:0000259" key="12">
    <source>
        <dbReference type="Pfam" id="PF03895"/>
    </source>
</evidence>
<evidence type="ECO:0000256" key="8">
    <source>
        <dbReference type="ARBA" id="ARBA00022927"/>
    </source>
</evidence>
<feature type="non-terminal residue" evidence="15">
    <location>
        <position position="1"/>
    </location>
</feature>
<feature type="domain" description="Trimeric autotransporter adhesin YadA-like stalk" evidence="14">
    <location>
        <begin position="275"/>
        <end position="315"/>
    </location>
</feature>
<evidence type="ECO:0000256" key="6">
    <source>
        <dbReference type="ARBA" id="ARBA00022692"/>
    </source>
</evidence>
<dbReference type="InterPro" id="IPR011049">
    <property type="entry name" value="Serralysin-like_metalloprot_C"/>
</dbReference>
<keyword evidence="10" id="KW-0998">Cell outer membrane</keyword>
<dbReference type="SUPFAM" id="SSF101967">
    <property type="entry name" value="Adhesin YadA, collagen-binding domain"/>
    <property type="match status" value="3"/>
</dbReference>
<evidence type="ECO:0000256" key="7">
    <source>
        <dbReference type="ARBA" id="ARBA00022729"/>
    </source>
</evidence>
<feature type="domain" description="Trimeric autotransporter adhesin YadA-like stalk" evidence="14">
    <location>
        <begin position="114"/>
        <end position="149"/>
    </location>
</feature>
<evidence type="ECO:0000313" key="15">
    <source>
        <dbReference type="EMBL" id="MDN4571720.1"/>
    </source>
</evidence>
<dbReference type="GO" id="GO:0009279">
    <property type="term" value="C:cell outer membrane"/>
    <property type="evidence" value="ECO:0007669"/>
    <property type="project" value="UniProtKB-SubCell"/>
</dbReference>
<evidence type="ECO:0000256" key="5">
    <source>
        <dbReference type="ARBA" id="ARBA00022452"/>
    </source>
</evidence>
<dbReference type="EMBL" id="QAIC01000018">
    <property type="protein sequence ID" value="MDN4571720.1"/>
    <property type="molecule type" value="Genomic_DNA"/>
</dbReference>
<gene>
    <name evidence="15" type="ORF">DBA34_00340</name>
    <name evidence="16" type="ORF">DBB29_00265</name>
</gene>
<feature type="domain" description="Trimeric autotransporter adhesin YadA-like stalk" evidence="14">
    <location>
        <begin position="401"/>
        <end position="437"/>
    </location>
</feature>
<dbReference type="GO" id="GO:0009986">
    <property type="term" value="C:cell surface"/>
    <property type="evidence" value="ECO:0007669"/>
    <property type="project" value="UniProtKB-SubCell"/>
</dbReference>
<dbReference type="InterPro" id="IPR005594">
    <property type="entry name" value="YadA_C"/>
</dbReference>
<feature type="domain" description="Trimeric autotransporter adhesin YadA-like C-terminal membrane anchor" evidence="12">
    <location>
        <begin position="455"/>
        <end position="515"/>
    </location>
</feature>
<reference evidence="15" key="1">
    <citation type="submission" date="2018-04" db="EMBL/GenBank/DDBJ databases">
        <authorList>
            <person name="Jy Z."/>
        </authorList>
    </citation>
    <scope>NUCLEOTIDE SEQUENCE</scope>
    <source>
        <strain evidence="16">AS13</strain>
        <strain evidence="15">LA18</strain>
    </source>
</reference>
<dbReference type="Gene3D" id="2.150.10.10">
    <property type="entry name" value="Serralysin-like metalloprotease, C-terminal"/>
    <property type="match status" value="2"/>
</dbReference>
<evidence type="ECO:0000256" key="1">
    <source>
        <dbReference type="ARBA" id="ARBA00004241"/>
    </source>
</evidence>
<dbReference type="Gene3D" id="6.20.50.100">
    <property type="match status" value="1"/>
</dbReference>
<evidence type="ECO:0000256" key="9">
    <source>
        <dbReference type="ARBA" id="ARBA00023136"/>
    </source>
</evidence>
<dbReference type="Gene3D" id="1.20.5.170">
    <property type="match status" value="1"/>
</dbReference>
<keyword evidence="17" id="KW-1185">Reference proteome</keyword>
<evidence type="ECO:0000259" key="14">
    <source>
        <dbReference type="Pfam" id="PF05662"/>
    </source>
</evidence>
<comment type="subcellular location">
    <subcellularLocation>
        <location evidence="2">Cell outer membrane</location>
    </subcellularLocation>
    <subcellularLocation>
        <location evidence="1">Cell surface</location>
    </subcellularLocation>
</comment>
<feature type="region of interest" description="Disordered" evidence="11">
    <location>
        <begin position="58"/>
        <end position="99"/>
    </location>
</feature>
<evidence type="ECO:0000256" key="11">
    <source>
        <dbReference type="SAM" id="MobiDB-lite"/>
    </source>
</evidence>
<dbReference type="InterPro" id="IPR008635">
    <property type="entry name" value="Coiled_stalk_dom"/>
</dbReference>
<evidence type="ECO:0000256" key="4">
    <source>
        <dbReference type="ARBA" id="ARBA00022448"/>
    </source>
</evidence>
<name>A0AAW7MG33_9BURK</name>
<evidence type="ECO:0000313" key="17">
    <source>
        <dbReference type="Proteomes" id="UP001172788"/>
    </source>
</evidence>
<feature type="domain" description="Trimeric autotransporter adhesin YadA-like head" evidence="13">
    <location>
        <begin position="342"/>
        <end position="368"/>
    </location>
</feature>
<keyword evidence="8" id="KW-0653">Protein transport</keyword>
<dbReference type="Proteomes" id="UP001172788">
    <property type="component" value="Unassembled WGS sequence"/>
</dbReference>
<evidence type="ECO:0000256" key="3">
    <source>
        <dbReference type="ARBA" id="ARBA00005848"/>
    </source>
</evidence>
<comment type="similarity">
    <text evidence="3">Belongs to the autotransporter-2 (AT-2) (TC 1.B.40) family.</text>
</comment>
<dbReference type="Pfam" id="PF05658">
    <property type="entry name" value="YadA_head"/>
    <property type="match status" value="4"/>
</dbReference>
<dbReference type="SUPFAM" id="SSF54523">
    <property type="entry name" value="Pili subunits"/>
    <property type="match status" value="1"/>
</dbReference>
<evidence type="ECO:0000259" key="13">
    <source>
        <dbReference type="Pfam" id="PF05658"/>
    </source>
</evidence>
<dbReference type="Pfam" id="PF03895">
    <property type="entry name" value="YadA_anchor"/>
    <property type="match status" value="1"/>
</dbReference>
<accession>A0AAW7MG33</accession>
<feature type="domain" description="Trimeric autotransporter adhesin YadA-like head" evidence="13">
    <location>
        <begin position="370"/>
        <end position="394"/>
    </location>
</feature>
<sequence length="515" mass="48813">NTTTAATGTGTVSGTSVANVAPGSTVTTTAGNNIAITQNGTNLTIATNPDLVSNSLTTSDGAGNTTVTNGTGVTTTDASGNSTSVSSTGVTITPAGGGSTVSLTNTGLNNGGNKITNVAEGIVSSTSTDAVNGSQLYAVENTVNNAVNGGGIKYFHANSTAPDSAAVGTDSVAVGPSAVANGNTSIAQGAGAVAGVSGDPTVANDVAIGTSATATGGSSLAIGSGASVSTSGGVALGAGSVATRSAGTYVDPITGTSFATLYGAVSVGTLGGLRQITNVAPGTQPTDAVNLSQLEGAIGLMSTTLSNEISNSTGAPVSSGGSVSNGNEWVAGNPVTYTAPTASGTGSTAVGSGSVASGNGSTAIGDGANASGANSVALGANSVADAPNTVSVGSPGNERTISNVAPGVNGTDAVNLNQLNAGVAQANQYTDQQVNNLRRDLNAGVAAAMAVAGLPQPTAPGKSMVSVAASTWQGQQGIAVGLSTISENGRWVYKGSLTTSTRGGTGAAIGAGFQW</sequence>
<proteinExistence type="inferred from homology"/>
<dbReference type="InterPro" id="IPR008640">
    <property type="entry name" value="Adhesin_Head_dom"/>
</dbReference>
<dbReference type="EMBL" id="QAID01000017">
    <property type="protein sequence ID" value="MDN4576568.1"/>
    <property type="molecule type" value="Genomic_DNA"/>
</dbReference>
<keyword evidence="9" id="KW-0472">Membrane</keyword>
<dbReference type="Gene3D" id="3.30.1300.30">
    <property type="entry name" value="GSPII I/J protein-like"/>
    <property type="match status" value="1"/>
</dbReference>
<evidence type="ECO:0000256" key="10">
    <source>
        <dbReference type="ARBA" id="ARBA00023237"/>
    </source>
</evidence>
<feature type="domain" description="Trimeric autotransporter adhesin YadA-like head" evidence="13">
    <location>
        <begin position="166"/>
        <end position="192"/>
    </location>
</feature>
<dbReference type="Pfam" id="PF05662">
    <property type="entry name" value="YadA_stalk"/>
    <property type="match status" value="3"/>
</dbReference>
<evidence type="ECO:0000313" key="16">
    <source>
        <dbReference type="EMBL" id="MDN4576568.1"/>
    </source>
</evidence>
<dbReference type="AlphaFoldDB" id="A0AAW7MG33"/>
<keyword evidence="7" id="KW-0732">Signal</keyword>
<evidence type="ECO:0000256" key="2">
    <source>
        <dbReference type="ARBA" id="ARBA00004442"/>
    </source>
</evidence>